<sequence>MNESDNGGNGSRRSNLKDLQDATLGSLLSSLMQHYNPPQRKYPSEKRIPPLWWPTGNEDWWVKLGLQQGQSPPYKKPPDLKKMWKVGVLTAMIKHMSPNTAKIRRHVRQSKCLHDKMTALRHVQESLGVQPHLPASGYCHYPAAFPCVPEISTQNMYVGGKPMLYLSMQQSLMAAQSSMLYAQQPFSALQQQQALHQPSLAPQVANTNMNLRIRFFR</sequence>
<keyword evidence="7" id="KW-1185">Reference proteome</keyword>
<organism evidence="6 7">
    <name type="scientific">Hibiscus sabdariffa</name>
    <name type="common">roselle</name>
    <dbReference type="NCBI Taxonomy" id="183260"/>
    <lineage>
        <taxon>Eukaryota</taxon>
        <taxon>Viridiplantae</taxon>
        <taxon>Streptophyta</taxon>
        <taxon>Embryophyta</taxon>
        <taxon>Tracheophyta</taxon>
        <taxon>Spermatophyta</taxon>
        <taxon>Magnoliopsida</taxon>
        <taxon>eudicotyledons</taxon>
        <taxon>Gunneridae</taxon>
        <taxon>Pentapetalae</taxon>
        <taxon>rosids</taxon>
        <taxon>malvids</taxon>
        <taxon>Malvales</taxon>
        <taxon>Malvaceae</taxon>
        <taxon>Malvoideae</taxon>
        <taxon>Hibiscus</taxon>
    </lineage>
</organism>
<accession>A0ABR2QTR8</accession>
<evidence type="ECO:0000313" key="7">
    <source>
        <dbReference type="Proteomes" id="UP001396334"/>
    </source>
</evidence>
<keyword evidence="3" id="KW-0936">Ethylene signaling pathway</keyword>
<evidence type="ECO:0000313" key="6">
    <source>
        <dbReference type="EMBL" id="KAK9003939.1"/>
    </source>
</evidence>
<dbReference type="PANTHER" id="PTHR33305">
    <property type="entry name" value="ETHYLENE INSENSITIVE 3-LIKE 2 PROTEIN"/>
    <property type="match status" value="1"/>
</dbReference>
<name>A0ABR2QTR8_9ROSI</name>
<dbReference type="Gene3D" id="1.10.3180.10">
    <property type="entry name" value="DNA-binding domain of EIN3-like"/>
    <property type="match status" value="1"/>
</dbReference>
<evidence type="ECO:0000256" key="1">
    <source>
        <dbReference type="ARBA" id="ARBA00004123"/>
    </source>
</evidence>
<dbReference type="PANTHER" id="PTHR33305:SF30">
    <property type="entry name" value="ETHYLENE INSENSITIVE 3-LIKE 3 PROTEIN"/>
    <property type="match status" value="1"/>
</dbReference>
<evidence type="ECO:0000256" key="3">
    <source>
        <dbReference type="ARBA" id="ARBA00022745"/>
    </source>
</evidence>
<dbReference type="Proteomes" id="UP001396334">
    <property type="component" value="Unassembled WGS sequence"/>
</dbReference>
<dbReference type="EMBL" id="JBBPBN010000031">
    <property type="protein sequence ID" value="KAK9003939.1"/>
    <property type="molecule type" value="Genomic_DNA"/>
</dbReference>
<comment type="subcellular location">
    <subcellularLocation>
        <location evidence="1">Nucleus</location>
    </subcellularLocation>
</comment>
<proteinExistence type="inferred from homology"/>
<keyword evidence="4" id="KW-0539">Nucleus</keyword>
<dbReference type="InterPro" id="IPR023278">
    <property type="entry name" value="Ethylene_insens-like_DNA-bd"/>
</dbReference>
<feature type="domain" description="Ethylene insensitive 3-like DNA-binding" evidence="5">
    <location>
        <begin position="8"/>
        <end position="121"/>
    </location>
</feature>
<dbReference type="SUPFAM" id="SSF116768">
    <property type="entry name" value="DNA-binding domain of EIN3-like"/>
    <property type="match status" value="1"/>
</dbReference>
<evidence type="ECO:0000256" key="4">
    <source>
        <dbReference type="ARBA" id="ARBA00023242"/>
    </source>
</evidence>
<dbReference type="InterPro" id="IPR006957">
    <property type="entry name" value="EIN3"/>
</dbReference>
<gene>
    <name evidence="6" type="ORF">V6N11_001758</name>
</gene>
<comment type="caution">
    <text evidence="6">The sequence shown here is derived from an EMBL/GenBank/DDBJ whole genome shotgun (WGS) entry which is preliminary data.</text>
</comment>
<reference evidence="6 7" key="1">
    <citation type="journal article" date="2024" name="G3 (Bethesda)">
        <title>Genome assembly of Hibiscus sabdariffa L. provides insights into metabolisms of medicinal natural products.</title>
        <authorList>
            <person name="Kim T."/>
        </authorList>
    </citation>
    <scope>NUCLEOTIDE SEQUENCE [LARGE SCALE GENOMIC DNA]</scope>
    <source>
        <strain evidence="6">TK-2024</strain>
        <tissue evidence="6">Old leaves</tissue>
    </source>
</reference>
<protein>
    <recommendedName>
        <fullName evidence="5">Ethylene insensitive 3-like DNA-binding domain-containing protein</fullName>
    </recommendedName>
</protein>
<comment type="similarity">
    <text evidence="2">Belongs to the EIN3 family.</text>
</comment>
<dbReference type="Pfam" id="PF04873">
    <property type="entry name" value="EIN3_DNA-bd"/>
    <property type="match status" value="1"/>
</dbReference>
<dbReference type="InterPro" id="IPR047091">
    <property type="entry name" value="EIN3-like_DNA-bd"/>
</dbReference>
<evidence type="ECO:0000256" key="2">
    <source>
        <dbReference type="ARBA" id="ARBA00009416"/>
    </source>
</evidence>
<evidence type="ECO:0000259" key="5">
    <source>
        <dbReference type="Pfam" id="PF04873"/>
    </source>
</evidence>